<sequence>KVLVAIFTVLLAGGLIVLFGFSEKSSSSTDYKNATYSIDGHLVQLVDGVAETESAPGAASKTVTRYFGNDFVTDLNDDGRDDVVFLLTQETGGSGIFYYAVAALNTFDGYVGSDGYLLGDRIAPQTIEESQNPWHKNVVVVNYADRLPAQPGAPGEPMSAQPSVGKSVYLKLDPASMQWGIVEPDFEGESALPNL</sequence>
<protein>
    <submittedName>
        <fullName evidence="1">Uncharacterized protein</fullName>
    </submittedName>
</protein>
<feature type="non-terminal residue" evidence="1">
    <location>
        <position position="1"/>
    </location>
</feature>
<dbReference type="AlphaFoldDB" id="A0A2M6WDV1"/>
<dbReference type="EMBL" id="PFBJ01000016">
    <property type="protein sequence ID" value="PIT90981.1"/>
    <property type="molecule type" value="Genomic_DNA"/>
</dbReference>
<evidence type="ECO:0000313" key="2">
    <source>
        <dbReference type="Proteomes" id="UP000228809"/>
    </source>
</evidence>
<name>A0A2M6WDV1_9BACT</name>
<organism evidence="1 2">
    <name type="scientific">Candidatus Kaiserbacteria bacterium CG10_big_fil_rev_8_21_14_0_10_49_17</name>
    <dbReference type="NCBI Taxonomy" id="1974609"/>
    <lineage>
        <taxon>Bacteria</taxon>
        <taxon>Candidatus Kaiseribacteriota</taxon>
    </lineage>
</organism>
<gene>
    <name evidence="1" type="ORF">COU17_02845</name>
</gene>
<proteinExistence type="predicted"/>
<reference evidence="2" key="1">
    <citation type="submission" date="2017-09" db="EMBL/GenBank/DDBJ databases">
        <title>Depth-based differentiation of microbial function through sediment-hosted aquifers and enrichment of novel symbionts in the deep terrestrial subsurface.</title>
        <authorList>
            <person name="Probst A.J."/>
            <person name="Ladd B."/>
            <person name="Jarett J.K."/>
            <person name="Geller-Mcgrath D.E."/>
            <person name="Sieber C.M.K."/>
            <person name="Emerson J.B."/>
            <person name="Anantharaman K."/>
            <person name="Thomas B.C."/>
            <person name="Malmstrom R."/>
            <person name="Stieglmeier M."/>
            <person name="Klingl A."/>
            <person name="Woyke T."/>
            <person name="Ryan C.M."/>
            <person name="Banfield J.F."/>
        </authorList>
    </citation>
    <scope>NUCLEOTIDE SEQUENCE [LARGE SCALE GENOMIC DNA]</scope>
</reference>
<comment type="caution">
    <text evidence="1">The sequence shown here is derived from an EMBL/GenBank/DDBJ whole genome shotgun (WGS) entry which is preliminary data.</text>
</comment>
<dbReference type="Proteomes" id="UP000228809">
    <property type="component" value="Unassembled WGS sequence"/>
</dbReference>
<evidence type="ECO:0000313" key="1">
    <source>
        <dbReference type="EMBL" id="PIT90981.1"/>
    </source>
</evidence>
<accession>A0A2M6WDV1</accession>